<keyword evidence="9" id="KW-1185">Reference proteome</keyword>
<organism evidence="8 9">
    <name type="scientific">Plasmodium fragile</name>
    <dbReference type="NCBI Taxonomy" id="5857"/>
    <lineage>
        <taxon>Eukaryota</taxon>
        <taxon>Sar</taxon>
        <taxon>Alveolata</taxon>
        <taxon>Apicomplexa</taxon>
        <taxon>Aconoidasida</taxon>
        <taxon>Haemosporida</taxon>
        <taxon>Plasmodiidae</taxon>
        <taxon>Plasmodium</taxon>
        <taxon>Plasmodium (Plasmodium)</taxon>
    </lineage>
</organism>
<keyword evidence="2" id="KW-0540">Nuclease</keyword>
<dbReference type="GO" id="GO:0003676">
    <property type="term" value="F:nucleic acid binding"/>
    <property type="evidence" value="ECO:0007669"/>
    <property type="project" value="InterPro"/>
</dbReference>
<dbReference type="Gene3D" id="1.10.575.10">
    <property type="entry name" value="P1 Nuclease"/>
    <property type="match status" value="1"/>
</dbReference>
<dbReference type="OMA" id="WLDDING"/>
<accession>A0A0D9QEQ0</accession>
<evidence type="ECO:0008006" key="10">
    <source>
        <dbReference type="Google" id="ProtNLM"/>
    </source>
</evidence>
<dbReference type="EMBL" id="KQ001724">
    <property type="protein sequence ID" value="KJP85469.1"/>
    <property type="molecule type" value="Genomic_DNA"/>
</dbReference>
<dbReference type="RefSeq" id="XP_012337935.1">
    <property type="nucleotide sequence ID" value="XM_012482512.1"/>
</dbReference>
<protein>
    <recommendedName>
        <fullName evidence="10">P1/s1 nuclease</fullName>
    </recommendedName>
</protein>
<dbReference type="PANTHER" id="PTHR33146">
    <property type="entry name" value="ENDONUCLEASE 4"/>
    <property type="match status" value="1"/>
</dbReference>
<evidence type="ECO:0000256" key="5">
    <source>
        <dbReference type="ARBA" id="ARBA00022801"/>
    </source>
</evidence>
<keyword evidence="7" id="KW-0325">Glycoprotein</keyword>
<dbReference type="Pfam" id="PF02265">
    <property type="entry name" value="S1-P1_nuclease"/>
    <property type="match status" value="1"/>
</dbReference>
<name>A0A0D9QEQ0_PLAFR</name>
<dbReference type="InterPro" id="IPR008947">
    <property type="entry name" value="PLipase_C/P1_nuclease_dom_sf"/>
</dbReference>
<dbReference type="CDD" id="cd11010">
    <property type="entry name" value="S1-P1_nuclease"/>
    <property type="match status" value="1"/>
</dbReference>
<comment type="similarity">
    <text evidence="1">Belongs to the nuclease type I family.</text>
</comment>
<evidence type="ECO:0000256" key="3">
    <source>
        <dbReference type="ARBA" id="ARBA00022723"/>
    </source>
</evidence>
<evidence type="ECO:0000313" key="8">
    <source>
        <dbReference type="EMBL" id="KJP85469.1"/>
    </source>
</evidence>
<evidence type="ECO:0000256" key="2">
    <source>
        <dbReference type="ARBA" id="ARBA00022722"/>
    </source>
</evidence>
<dbReference type="OrthoDB" id="441446at2759"/>
<reference evidence="8 9" key="1">
    <citation type="submission" date="2014-03" db="EMBL/GenBank/DDBJ databases">
        <title>The Genome Sequence of Plasmodium fragile nilgiri.</title>
        <authorList>
            <consortium name="The Broad Institute Genomics Platform"/>
            <consortium name="The Broad Institute Genome Sequencing Center for Infectious Disease"/>
            <person name="Neafsey D."/>
            <person name="Duraisingh M."/>
            <person name="Young S.K."/>
            <person name="Zeng Q."/>
            <person name="Gargeya S."/>
            <person name="Abouelleil A."/>
            <person name="Alvarado L."/>
            <person name="Chapman S.B."/>
            <person name="Gainer-Dewar J."/>
            <person name="Goldberg J."/>
            <person name="Griggs A."/>
            <person name="Gujja S."/>
            <person name="Hansen M."/>
            <person name="Howarth C."/>
            <person name="Imamovic A."/>
            <person name="Larimer J."/>
            <person name="Pearson M."/>
            <person name="Poon T.W."/>
            <person name="Priest M."/>
            <person name="Roberts A."/>
            <person name="Saif S."/>
            <person name="Shea T."/>
            <person name="Sykes S."/>
            <person name="Wortman J."/>
            <person name="Nusbaum C."/>
            <person name="Birren B."/>
        </authorList>
    </citation>
    <scope>NUCLEOTIDE SEQUENCE [LARGE SCALE GENOMIC DNA]</scope>
    <source>
        <strain evidence="9">nilgiri</strain>
    </source>
</reference>
<keyword evidence="6" id="KW-1015">Disulfide bond</keyword>
<dbReference type="GeneID" id="24270222"/>
<evidence type="ECO:0000256" key="1">
    <source>
        <dbReference type="ARBA" id="ARBA00009547"/>
    </source>
</evidence>
<keyword evidence="4" id="KW-0255">Endonuclease</keyword>
<dbReference type="AlphaFoldDB" id="A0A0D9QEQ0"/>
<dbReference type="PANTHER" id="PTHR33146:SF10">
    <property type="entry name" value="STRAND-SPECIFIC NUCLEASE, PUTATIVE-RELATED"/>
    <property type="match status" value="1"/>
</dbReference>
<dbReference type="GO" id="GO:0004519">
    <property type="term" value="F:endonuclease activity"/>
    <property type="evidence" value="ECO:0007669"/>
    <property type="project" value="UniProtKB-KW"/>
</dbReference>
<dbReference type="VEuPathDB" id="PlasmoDB:AK88_04908"/>
<evidence type="ECO:0000256" key="4">
    <source>
        <dbReference type="ARBA" id="ARBA00022759"/>
    </source>
</evidence>
<evidence type="ECO:0000256" key="7">
    <source>
        <dbReference type="ARBA" id="ARBA00023180"/>
    </source>
</evidence>
<gene>
    <name evidence="8" type="ORF">AK88_04908</name>
</gene>
<evidence type="ECO:0000256" key="6">
    <source>
        <dbReference type="ARBA" id="ARBA00023157"/>
    </source>
</evidence>
<dbReference type="GO" id="GO:0046872">
    <property type="term" value="F:metal ion binding"/>
    <property type="evidence" value="ECO:0007669"/>
    <property type="project" value="UniProtKB-KW"/>
</dbReference>
<proteinExistence type="inferred from homology"/>
<dbReference type="SUPFAM" id="SSF48537">
    <property type="entry name" value="Phospholipase C/P1 nuclease"/>
    <property type="match status" value="1"/>
</dbReference>
<dbReference type="InterPro" id="IPR003154">
    <property type="entry name" value="S1/P1nuclease"/>
</dbReference>
<dbReference type="GO" id="GO:0006308">
    <property type="term" value="P:DNA catabolic process"/>
    <property type="evidence" value="ECO:0007669"/>
    <property type="project" value="InterPro"/>
</dbReference>
<keyword evidence="3" id="KW-0479">Metal-binding</keyword>
<dbReference type="Proteomes" id="UP000054561">
    <property type="component" value="Unassembled WGS sequence"/>
</dbReference>
<sequence length="323" mass="37719">MRTPIHALVFCALPFIQRVANWSDEPHMLIAHIAYENLNDNEKETLDRIFAHSHDKNFDNMISASTWPDHIKASDLRRSHYSFPFERQEILNIFNDWHYVRTPYNPMNVHLSPKHLYGHKGKHNAAGISKHIFRTLVSIKKKPKYGSYYSYNFYLKYFIHLFGDIHQPLHTINVFNDHLVNGDRGGNNITVSYGGLTGNIHYLCDNIFNTRRKKWPTVNVDKVKTDAMNLMNSYPPSKFGNQLKIPRDKIAYIDTIVHEAYELALEYIYNRLPVDNLSRGKTFPVNKTFVTQLKNVLNRQIVLAGYRLAEYLKDILDNVPDDL</sequence>
<keyword evidence="5" id="KW-0378">Hydrolase</keyword>
<dbReference type="GO" id="GO:0016788">
    <property type="term" value="F:hydrolase activity, acting on ester bonds"/>
    <property type="evidence" value="ECO:0007669"/>
    <property type="project" value="InterPro"/>
</dbReference>
<evidence type="ECO:0000313" key="9">
    <source>
        <dbReference type="Proteomes" id="UP000054561"/>
    </source>
</evidence>